<dbReference type="InterPro" id="IPR021815">
    <property type="entry name" value="TsiV"/>
</dbReference>
<dbReference type="RefSeq" id="WP_187670028.1">
    <property type="nucleotide sequence ID" value="NZ_CAJFCI010000024.1"/>
</dbReference>
<accession>A0A7U7EKI5</accession>
<dbReference type="Proteomes" id="UP000583387">
    <property type="component" value="Unassembled WGS sequence"/>
</dbReference>
<reference evidence="1 2" key="1">
    <citation type="submission" date="2020-08" db="EMBL/GenBank/DDBJ databases">
        <authorList>
            <person name="Criscuolo A."/>
        </authorList>
    </citation>
    <scope>NUCLEOTIDE SEQUENCE [LARGE SCALE GENOMIC DNA]</scope>
    <source>
        <strain evidence="1">CIP111764</strain>
    </source>
</reference>
<evidence type="ECO:0000313" key="2">
    <source>
        <dbReference type="Proteomes" id="UP000583387"/>
    </source>
</evidence>
<dbReference type="EMBL" id="CAJFCI010000024">
    <property type="protein sequence ID" value="CAD5106668.1"/>
    <property type="molecule type" value="Genomic_DNA"/>
</dbReference>
<dbReference type="AlphaFoldDB" id="A0A7U7EKI5"/>
<protein>
    <recommendedName>
        <fullName evidence="3">DUF3396 domain-containing protein</fullName>
    </recommendedName>
</protein>
<keyword evidence="2" id="KW-1185">Reference proteome</keyword>
<comment type="caution">
    <text evidence="1">The sequence shown here is derived from an EMBL/GenBank/DDBJ whole genome shotgun (WGS) entry which is preliminary data.</text>
</comment>
<sequence>MSTTQREISDEDIAGMVEDLRQWPSVAHDNGEYELAVMPFITIYFTYDPAHYLEASLTMIEVHESFERLLGHPYKIATHPDSERPHPYGSKRLGDLREWAHKIKKDKALTFDFSDEKNYRSSPTHAGYFWRNASRDYGESDYSNIQFYYRWQWWLDNRDAWRRFVLDTIERLKPEQVYSGFAMANPLEFGMRSEVTVWDRALAPHFYGLDTDYPFNMKRTPQLPSGIRPPTWGFFLSDIWREKLSLDRDAVRAALPDPRIRIDDLDCGQWIELGPRPELYPVEEGVPELPALLNRLLRPLRHSTLDLLGSGEWDGDPNVRFNLADSQRWLARFDDDSDWPRYRLNP</sequence>
<name>A0A7U7EKI5_9GAMM</name>
<evidence type="ECO:0008006" key="3">
    <source>
        <dbReference type="Google" id="ProtNLM"/>
    </source>
</evidence>
<proteinExistence type="predicted"/>
<evidence type="ECO:0000313" key="1">
    <source>
        <dbReference type="EMBL" id="CAD5106668.1"/>
    </source>
</evidence>
<organism evidence="1 2">
    <name type="scientific">Zestomonas carbonaria</name>
    <dbReference type="NCBI Taxonomy" id="2762745"/>
    <lineage>
        <taxon>Bacteria</taxon>
        <taxon>Pseudomonadati</taxon>
        <taxon>Pseudomonadota</taxon>
        <taxon>Gammaproteobacteria</taxon>
        <taxon>Pseudomonadales</taxon>
        <taxon>Pseudomonadaceae</taxon>
        <taxon>Zestomonas</taxon>
    </lineage>
</organism>
<gene>
    <name evidence="1" type="ORF">PSEWESI4_00935</name>
</gene>
<dbReference type="Pfam" id="PF11876">
    <property type="entry name" value="TsiV"/>
    <property type="match status" value="1"/>
</dbReference>